<evidence type="ECO:0000256" key="2">
    <source>
        <dbReference type="ARBA" id="ARBA00022475"/>
    </source>
</evidence>
<organism evidence="8">
    <name type="scientific">hydrocarbon metagenome</name>
    <dbReference type="NCBI Taxonomy" id="938273"/>
    <lineage>
        <taxon>unclassified sequences</taxon>
        <taxon>metagenomes</taxon>
        <taxon>ecological metagenomes</taxon>
    </lineage>
</organism>
<feature type="transmembrane region" description="Helical" evidence="6">
    <location>
        <begin position="99"/>
        <end position="125"/>
    </location>
</feature>
<feature type="transmembrane region" description="Helical" evidence="6">
    <location>
        <begin position="318"/>
        <end position="339"/>
    </location>
</feature>
<feature type="transmembrane region" description="Helical" evidence="6">
    <location>
        <begin position="378"/>
        <end position="401"/>
    </location>
</feature>
<keyword evidence="2" id="KW-1003">Cell membrane</keyword>
<keyword evidence="3 6" id="KW-0812">Transmembrane</keyword>
<dbReference type="CDD" id="cd17370">
    <property type="entry name" value="MFS_MJ1317_like"/>
    <property type="match status" value="1"/>
</dbReference>
<evidence type="ECO:0000256" key="3">
    <source>
        <dbReference type="ARBA" id="ARBA00022692"/>
    </source>
</evidence>
<evidence type="ECO:0000259" key="7">
    <source>
        <dbReference type="PROSITE" id="PS50850"/>
    </source>
</evidence>
<dbReference type="InterPro" id="IPR011701">
    <property type="entry name" value="MFS"/>
</dbReference>
<dbReference type="InterPro" id="IPR020846">
    <property type="entry name" value="MFS_dom"/>
</dbReference>
<accession>A0A0W8FDD9</accession>
<evidence type="ECO:0000313" key="8">
    <source>
        <dbReference type="EMBL" id="KUG18880.1"/>
    </source>
</evidence>
<dbReference type="GO" id="GO:0022857">
    <property type="term" value="F:transmembrane transporter activity"/>
    <property type="evidence" value="ECO:0007669"/>
    <property type="project" value="InterPro"/>
</dbReference>
<dbReference type="AlphaFoldDB" id="A0A0W8FDD9"/>
<gene>
    <name evidence="8" type="ORF">ASZ90_011400</name>
</gene>
<reference evidence="8" key="1">
    <citation type="journal article" date="2015" name="Proc. Natl. Acad. Sci. U.S.A.">
        <title>Networks of energetic and metabolic interactions define dynamics in microbial communities.</title>
        <authorList>
            <person name="Embree M."/>
            <person name="Liu J.K."/>
            <person name="Al-Bassam M.M."/>
            <person name="Zengler K."/>
        </authorList>
    </citation>
    <scope>NUCLEOTIDE SEQUENCE</scope>
</reference>
<feature type="transmembrane region" description="Helical" evidence="6">
    <location>
        <begin position="55"/>
        <end position="79"/>
    </location>
</feature>
<sequence>MAWYTLTIWERQMTGDRDAGSIRDTSFRLILLLGAISLCGDFISNGARSVTGPYLELLGAGAAVVGLVGGLGEFIGYALRLATGVYADRSRHYWTMTLVGYGLLAVIPFLALAGQWEVAALLIILERIGKAIRTPARDTILSHATSSVGRGRGFGIHKALDQFGAILGPLTFAAVLLAGAGYTGGFLVLVIPLAFTFATLFAARAAVPKPRGLEVVQEKNGPETADLPALLPYATFIFLGMAGFASFPLISYHFVAGQVIPDVDIPILYAIAMTVSVLVALVIGRVYDRFGYRTLIAIPIINSLIPFFAFSLEFQAVLFGALLWGLGIGIYETVFRATIADVTAVGMRGQAYGFLNAAFGTALFLGSVVMGVLYEVSIVHIIVYVLIVEVLALAAFFWMIAAAGSRGEGV</sequence>
<protein>
    <recommendedName>
        <fullName evidence="7">Major facilitator superfamily (MFS) profile domain-containing protein</fullName>
    </recommendedName>
</protein>
<comment type="caution">
    <text evidence="8">The sequence shown here is derived from an EMBL/GenBank/DDBJ whole genome shotgun (WGS) entry which is preliminary data.</text>
</comment>
<dbReference type="PROSITE" id="PS50850">
    <property type="entry name" value="MFS"/>
    <property type="match status" value="1"/>
</dbReference>
<feature type="transmembrane region" description="Helical" evidence="6">
    <location>
        <begin position="25"/>
        <end position="43"/>
    </location>
</feature>
<evidence type="ECO:0000256" key="6">
    <source>
        <dbReference type="SAM" id="Phobius"/>
    </source>
</evidence>
<name>A0A0W8FDD9_9ZZZZ</name>
<evidence type="ECO:0000256" key="1">
    <source>
        <dbReference type="ARBA" id="ARBA00004651"/>
    </source>
</evidence>
<dbReference type="SUPFAM" id="SSF103473">
    <property type="entry name" value="MFS general substrate transporter"/>
    <property type="match status" value="1"/>
</dbReference>
<dbReference type="PANTHER" id="PTHR42688:SF1">
    <property type="entry name" value="BLR5212 PROTEIN"/>
    <property type="match status" value="1"/>
</dbReference>
<feature type="transmembrane region" description="Helical" evidence="6">
    <location>
        <begin position="227"/>
        <end position="255"/>
    </location>
</feature>
<dbReference type="InterPro" id="IPR052425">
    <property type="entry name" value="Uncharacterized_MFS-type"/>
</dbReference>
<evidence type="ECO:0000256" key="4">
    <source>
        <dbReference type="ARBA" id="ARBA00022989"/>
    </source>
</evidence>
<dbReference type="Pfam" id="PF07690">
    <property type="entry name" value="MFS_1"/>
    <property type="match status" value="1"/>
</dbReference>
<dbReference type="GO" id="GO:0005886">
    <property type="term" value="C:plasma membrane"/>
    <property type="evidence" value="ECO:0007669"/>
    <property type="project" value="UniProtKB-SubCell"/>
</dbReference>
<keyword evidence="4 6" id="KW-1133">Transmembrane helix</keyword>
<dbReference type="InterPro" id="IPR036259">
    <property type="entry name" value="MFS_trans_sf"/>
</dbReference>
<proteinExistence type="predicted"/>
<feature type="transmembrane region" description="Helical" evidence="6">
    <location>
        <begin position="294"/>
        <end position="312"/>
    </location>
</feature>
<dbReference type="EMBL" id="LNQE01001350">
    <property type="protein sequence ID" value="KUG18880.1"/>
    <property type="molecule type" value="Genomic_DNA"/>
</dbReference>
<keyword evidence="5 6" id="KW-0472">Membrane</keyword>
<evidence type="ECO:0000256" key="5">
    <source>
        <dbReference type="ARBA" id="ARBA00023136"/>
    </source>
</evidence>
<feature type="transmembrane region" description="Helical" evidence="6">
    <location>
        <begin position="267"/>
        <end position="287"/>
    </location>
</feature>
<comment type="subcellular location">
    <subcellularLocation>
        <location evidence="1">Cell membrane</location>
        <topology evidence="1">Multi-pass membrane protein</topology>
    </subcellularLocation>
</comment>
<feature type="transmembrane region" description="Helical" evidence="6">
    <location>
        <begin position="351"/>
        <end position="372"/>
    </location>
</feature>
<dbReference type="Gene3D" id="1.20.1250.20">
    <property type="entry name" value="MFS general substrate transporter like domains"/>
    <property type="match status" value="2"/>
</dbReference>
<dbReference type="PANTHER" id="PTHR42688">
    <property type="entry name" value="CONSERVED PROTEIN"/>
    <property type="match status" value="1"/>
</dbReference>
<feature type="domain" description="Major facilitator superfamily (MFS) profile" evidence="7">
    <location>
        <begin position="27"/>
        <end position="406"/>
    </location>
</feature>